<evidence type="ECO:0000256" key="6">
    <source>
        <dbReference type="HAMAP-Rule" id="MF_00347"/>
    </source>
</evidence>
<dbReference type="Proteomes" id="UP000235116">
    <property type="component" value="Chromosome"/>
</dbReference>
<dbReference type="SUPFAM" id="SSF143724">
    <property type="entry name" value="PHP14-like"/>
    <property type="match status" value="1"/>
</dbReference>
<feature type="active site" description="Phosphohistidine intermediate" evidence="6">
    <location>
        <position position="462"/>
    </location>
</feature>
<dbReference type="EC" id="2.7.4.1" evidence="6 7"/>
<feature type="domain" description="Polyphosphate kinase middle" evidence="9">
    <location>
        <begin position="150"/>
        <end position="331"/>
    </location>
</feature>
<dbReference type="Gene3D" id="3.30.870.10">
    <property type="entry name" value="Endonuclease Chain A"/>
    <property type="match status" value="2"/>
</dbReference>
<keyword evidence="2 6" id="KW-0808">Transferase</keyword>
<keyword evidence="1 6" id="KW-0597">Phosphoprotein</keyword>
<feature type="binding site" evidence="6">
    <location>
        <position position="73"/>
    </location>
    <ligand>
        <name>ATP</name>
        <dbReference type="ChEBI" id="CHEBI:30616"/>
    </ligand>
</feature>
<dbReference type="InterPro" id="IPR025198">
    <property type="entry name" value="PPK_N_dom"/>
</dbReference>
<evidence type="ECO:0000256" key="2">
    <source>
        <dbReference type="ARBA" id="ARBA00022679"/>
    </source>
</evidence>
<protein>
    <recommendedName>
        <fullName evidence="6 7">Polyphosphate kinase</fullName>
        <ecNumber evidence="6 7">2.7.4.1</ecNumber>
    </recommendedName>
    <alternativeName>
        <fullName evidence="6">ATP-polyphosphate phosphotransferase</fullName>
    </alternativeName>
    <alternativeName>
        <fullName evidence="6">Polyphosphoric acid kinase</fullName>
    </alternativeName>
</protein>
<feature type="binding site" evidence="6">
    <location>
        <position position="402"/>
    </location>
    <ligand>
        <name>Mg(2+)</name>
        <dbReference type="ChEBI" id="CHEBI:18420"/>
    </ligand>
</feature>
<dbReference type="GO" id="GO:0006799">
    <property type="term" value="P:polyphosphate biosynthetic process"/>
    <property type="evidence" value="ECO:0007669"/>
    <property type="project" value="UniProtKB-UniRule"/>
</dbReference>
<accession>A0A2K9LP38</accession>
<reference evidence="14" key="1">
    <citation type="submission" date="2017-08" db="EMBL/GenBank/DDBJ databases">
        <title>Direct submision.</title>
        <authorList>
            <person name="Kim S.-J."/>
            <person name="Rhee S.-K."/>
        </authorList>
    </citation>
    <scope>NUCLEOTIDE SEQUENCE [LARGE SCALE GENOMIC DNA]</scope>
    <source>
        <strain evidence="14">GI5</strain>
    </source>
</reference>
<feature type="binding site" evidence="6">
    <location>
        <position position="592"/>
    </location>
    <ligand>
        <name>ATP</name>
        <dbReference type="ChEBI" id="CHEBI:30616"/>
    </ligand>
</feature>
<dbReference type="GO" id="GO:0046872">
    <property type="term" value="F:metal ion binding"/>
    <property type="evidence" value="ECO:0007669"/>
    <property type="project" value="UniProtKB-KW"/>
</dbReference>
<dbReference type="EMBL" id="CP022684">
    <property type="protein sequence ID" value="AUM12564.1"/>
    <property type="molecule type" value="Genomic_DNA"/>
</dbReference>
<evidence type="ECO:0000256" key="8">
    <source>
        <dbReference type="SAM" id="MobiDB-lite"/>
    </source>
</evidence>
<feature type="binding site" evidence="6">
    <location>
        <position position="495"/>
    </location>
    <ligand>
        <name>ATP</name>
        <dbReference type="ChEBI" id="CHEBI:30616"/>
    </ligand>
</feature>
<dbReference type="PIRSF" id="PIRSF015589">
    <property type="entry name" value="PP_kinase"/>
    <property type="match status" value="1"/>
</dbReference>
<comment type="catalytic activity">
    <reaction evidence="6 7">
        <text>[phosphate](n) + ATP = [phosphate](n+1) + ADP</text>
        <dbReference type="Rhea" id="RHEA:19573"/>
        <dbReference type="Rhea" id="RHEA-COMP:9859"/>
        <dbReference type="Rhea" id="RHEA-COMP:14280"/>
        <dbReference type="ChEBI" id="CHEBI:16838"/>
        <dbReference type="ChEBI" id="CHEBI:30616"/>
        <dbReference type="ChEBI" id="CHEBI:456216"/>
        <dbReference type="EC" id="2.7.4.1"/>
    </reaction>
</comment>
<dbReference type="Pfam" id="PF02503">
    <property type="entry name" value="PP_kinase"/>
    <property type="match status" value="1"/>
</dbReference>
<evidence type="ECO:0000313" key="13">
    <source>
        <dbReference type="EMBL" id="AUM12564.1"/>
    </source>
</evidence>
<evidence type="ECO:0000313" key="14">
    <source>
        <dbReference type="Proteomes" id="UP000235116"/>
    </source>
</evidence>
<feature type="binding site" evidence="6">
    <location>
        <position position="432"/>
    </location>
    <ligand>
        <name>Mg(2+)</name>
        <dbReference type="ChEBI" id="CHEBI:18420"/>
    </ligand>
</feature>
<feature type="region of interest" description="Disordered" evidence="8">
    <location>
        <begin position="1"/>
        <end position="23"/>
    </location>
</feature>
<keyword evidence="14" id="KW-1185">Reference proteome</keyword>
<feature type="domain" description="Polyphosphate kinase C-terminal" evidence="11">
    <location>
        <begin position="531"/>
        <end position="704"/>
    </location>
</feature>
<proteinExistence type="inferred from homology"/>
<dbReference type="InterPro" id="IPR024953">
    <property type="entry name" value="PP_kinase_middle"/>
</dbReference>
<evidence type="ECO:0000256" key="3">
    <source>
        <dbReference type="ARBA" id="ARBA00022741"/>
    </source>
</evidence>
<dbReference type="InterPro" id="IPR036832">
    <property type="entry name" value="PPK_N_dom_sf"/>
</dbReference>
<evidence type="ECO:0000256" key="5">
    <source>
        <dbReference type="ARBA" id="ARBA00022840"/>
    </source>
</evidence>
<keyword evidence="6" id="KW-0479">Metal-binding</keyword>
<evidence type="ECO:0000259" key="12">
    <source>
        <dbReference type="Pfam" id="PF17941"/>
    </source>
</evidence>
<keyword evidence="5 6" id="KW-0067">ATP-binding</keyword>
<keyword evidence="3 6" id="KW-0547">Nucleotide-binding</keyword>
<sequence>MTTKQTAPIPDTSQAANESAEPVENTIDLNDSAYYTNRYISLLEFNLRVLAQAEDTTLPLMERLKFLLIFSSNMDEFFEVRLAGLQRDIAFNQARPESDGLHPKEVLKIISDKCHAAIERQYSLLNDELLPLLAQENIHFIARDSWTAPQVQWIKHYFRQQVAPVLTPIGLDLAHPFPRLVNKSLNFLVTLEGNDAFGRQLGLAVVPAPKSLPRIIRMPDEVCESGDNFIFLSSIIHYHAGYLFPGMKSTGCYQFRLTRNSDLFVDEEKVEDLSTALRGELYSRRYGEEVRLEVADNMPDELIDFLLNKFGLDDTQIYKVNGPVNLTRMMSVLDVAKPHHEFPSFKPKLPSDLQRSDRMFAAINSGDILLNHPYESFQPVIYFLRQASRDPDVVAIKQTLYRTGTNSEILDLLVEAARNGKEVTAIVELRARFDEESNLEIAARLQEAGVVVVYGIVGHKTHAKMMLVVRREGAKLKRYVHLGTGNYHAGNARLYSDYSLLTCNEELAEDTHKIFQELTGMGKPATLKHLYHSPFTLQQELLVQHIRQERDNALNGLPAKIIFKCNSFTDQEVIQELYRASQAGVEIKLIIRGICCLRPGIPGVSDNIEVRSVVGRFLEHTRVYYFHRNGEYSLYCASADLMERNLYRRVEISFPILDEKLRARAYKEGLEIYLKDNYQAWIMNTDGSYTRLEPKEGEERLSAQAYLVEKLS</sequence>
<dbReference type="NCBIfam" id="TIGR03705">
    <property type="entry name" value="poly_P_kin"/>
    <property type="match status" value="1"/>
</dbReference>
<comment type="PTM">
    <text evidence="6 7">An intermediate of this reaction is the autophosphorylated ppk in which a phosphate is covalently linked to a histidine residue through a N-P bond.</text>
</comment>
<keyword evidence="4 6" id="KW-0418">Kinase</keyword>
<dbReference type="KEGG" id="kak:Kalk_09100"/>
<dbReference type="HAMAP" id="MF_00347">
    <property type="entry name" value="Polyphosphate_kinase"/>
    <property type="match status" value="1"/>
</dbReference>
<dbReference type="Gene3D" id="1.20.58.310">
    <property type="entry name" value="Polyphosphate kinase N-terminal domain"/>
    <property type="match status" value="1"/>
</dbReference>
<gene>
    <name evidence="13" type="primary">ppk1</name>
    <name evidence="6" type="synonym">ppk</name>
    <name evidence="13" type="ORF">Kalk_09100</name>
</gene>
<evidence type="ECO:0000256" key="4">
    <source>
        <dbReference type="ARBA" id="ARBA00022777"/>
    </source>
</evidence>
<dbReference type="InterPro" id="IPR003414">
    <property type="entry name" value="PP_kinase"/>
</dbReference>
<evidence type="ECO:0000256" key="1">
    <source>
        <dbReference type="ARBA" id="ARBA00022553"/>
    </source>
</evidence>
<evidence type="ECO:0000259" key="9">
    <source>
        <dbReference type="Pfam" id="PF02503"/>
    </source>
</evidence>
<feature type="binding site" evidence="6">
    <location>
        <position position="620"/>
    </location>
    <ligand>
        <name>ATP</name>
        <dbReference type="ChEBI" id="CHEBI:30616"/>
    </ligand>
</feature>
<evidence type="ECO:0000259" key="10">
    <source>
        <dbReference type="Pfam" id="PF13089"/>
    </source>
</evidence>
<evidence type="ECO:0000256" key="7">
    <source>
        <dbReference type="RuleBase" id="RU003800"/>
    </source>
</evidence>
<dbReference type="GO" id="GO:0005524">
    <property type="term" value="F:ATP binding"/>
    <property type="evidence" value="ECO:0007669"/>
    <property type="project" value="UniProtKB-KW"/>
</dbReference>
<comment type="function">
    <text evidence="6 7">Catalyzes the reversible transfer of the terminal phosphate of ATP to form a long-chain polyphosphate (polyP).</text>
</comment>
<comment type="cofactor">
    <cofactor evidence="6">
        <name>Mg(2+)</name>
        <dbReference type="ChEBI" id="CHEBI:18420"/>
    </cofactor>
</comment>
<dbReference type="Gene3D" id="3.30.1840.10">
    <property type="entry name" value="Polyphosphate kinase middle domain"/>
    <property type="match status" value="1"/>
</dbReference>
<dbReference type="RefSeq" id="WP_101893932.1">
    <property type="nucleotide sequence ID" value="NZ_CP022684.1"/>
</dbReference>
<comment type="similarity">
    <text evidence="6 7">Belongs to the polyphosphate kinase 1 (PPK1) family.</text>
</comment>
<dbReference type="Pfam" id="PF17941">
    <property type="entry name" value="PP_kinase_C_1"/>
    <property type="match status" value="1"/>
</dbReference>
<dbReference type="Pfam" id="PF13089">
    <property type="entry name" value="PP_kinase_N"/>
    <property type="match status" value="1"/>
</dbReference>
<dbReference type="CDD" id="cd09168">
    <property type="entry name" value="PLDc_PaPPK1_C2_like"/>
    <property type="match status" value="1"/>
</dbReference>
<dbReference type="NCBIfam" id="NF003918">
    <property type="entry name" value="PRK05443.1-2"/>
    <property type="match status" value="1"/>
</dbReference>
<dbReference type="NCBIfam" id="NF003921">
    <property type="entry name" value="PRK05443.2-2"/>
    <property type="match status" value="1"/>
</dbReference>
<dbReference type="GO" id="GO:0009358">
    <property type="term" value="C:polyphosphate kinase complex"/>
    <property type="evidence" value="ECO:0007669"/>
    <property type="project" value="InterPro"/>
</dbReference>
<dbReference type="PANTHER" id="PTHR30218">
    <property type="entry name" value="POLYPHOSPHATE KINASE"/>
    <property type="match status" value="1"/>
</dbReference>
<name>A0A2K9LP38_9GAMM</name>
<evidence type="ECO:0000259" key="11">
    <source>
        <dbReference type="Pfam" id="PF13090"/>
    </source>
</evidence>
<feature type="compositionally biased region" description="Polar residues" evidence="8">
    <location>
        <begin position="1"/>
        <end position="17"/>
    </location>
</feature>
<dbReference type="InterPro" id="IPR036830">
    <property type="entry name" value="PP_kinase_middle_dom_sf"/>
</dbReference>
<feature type="domain" description="Polyphosphate kinase C-terminal" evidence="12">
    <location>
        <begin position="359"/>
        <end position="522"/>
    </location>
</feature>
<dbReference type="PANTHER" id="PTHR30218:SF0">
    <property type="entry name" value="POLYPHOSPHATE KINASE"/>
    <property type="match status" value="1"/>
</dbReference>
<dbReference type="SUPFAM" id="SSF140356">
    <property type="entry name" value="PPK N-terminal domain-like"/>
    <property type="match status" value="1"/>
</dbReference>
<organism evidence="13 14">
    <name type="scientific">Ketobacter alkanivorans</name>
    <dbReference type="NCBI Taxonomy" id="1917421"/>
    <lineage>
        <taxon>Bacteria</taxon>
        <taxon>Pseudomonadati</taxon>
        <taxon>Pseudomonadota</taxon>
        <taxon>Gammaproteobacteria</taxon>
        <taxon>Pseudomonadales</taxon>
        <taxon>Ketobacteraceae</taxon>
        <taxon>Ketobacter</taxon>
    </lineage>
</organism>
<dbReference type="Pfam" id="PF13090">
    <property type="entry name" value="PP_kinase_C"/>
    <property type="match status" value="1"/>
</dbReference>
<dbReference type="InterPro" id="IPR041108">
    <property type="entry name" value="PP_kinase_C_1"/>
</dbReference>
<dbReference type="NCBIfam" id="NF003917">
    <property type="entry name" value="PRK05443.1-1"/>
    <property type="match status" value="1"/>
</dbReference>
<dbReference type="GO" id="GO:0008976">
    <property type="term" value="F:polyphosphate kinase activity"/>
    <property type="evidence" value="ECO:0007669"/>
    <property type="project" value="UniProtKB-UniRule"/>
</dbReference>
<dbReference type="InterPro" id="IPR025200">
    <property type="entry name" value="PPK_C_dom2"/>
</dbReference>
<dbReference type="OrthoDB" id="9761456at2"/>
<feature type="domain" description="Polyphosphate kinase N-terminal" evidence="10">
    <location>
        <begin position="35"/>
        <end position="140"/>
    </location>
</feature>
<dbReference type="SUPFAM" id="SSF56024">
    <property type="entry name" value="Phospholipase D/nuclease"/>
    <property type="match status" value="2"/>
</dbReference>
<keyword evidence="6" id="KW-0460">Magnesium</keyword>
<dbReference type="AlphaFoldDB" id="A0A2K9LP38"/>